<dbReference type="RefSeq" id="XP_024726053.1">
    <property type="nucleotide sequence ID" value="XM_024884328.1"/>
</dbReference>
<sequence>MAFEKNKYLEGLRDSMLTGIHKLSYKDGAFKEKISQNTPFVEALDILIGSTLPTDDEKCKLSTLRKYYVESEEPGLKESSGENFLYFLQSGMKFEEVFAKDANARGQYVPPLLVETVKTDGTVWYTENLDDGDDMGTWKAEYYLRPQARLTQRFTHAAKNGDTKYIVGQFSLSPDSSELPKYTAMMTNNASTVKTKKPTQNNKGAGDGSSKAMGGGLM</sequence>
<dbReference type="GeneID" id="36592405"/>
<evidence type="ECO:0000313" key="2">
    <source>
        <dbReference type="EMBL" id="PMD49149.1"/>
    </source>
</evidence>
<protein>
    <submittedName>
        <fullName evidence="2">Uncharacterized protein</fullName>
    </submittedName>
</protein>
<evidence type="ECO:0000313" key="3">
    <source>
        <dbReference type="Proteomes" id="UP000235371"/>
    </source>
</evidence>
<organism evidence="2 3">
    <name type="scientific">Hyaloscypha bicolor E</name>
    <dbReference type="NCBI Taxonomy" id="1095630"/>
    <lineage>
        <taxon>Eukaryota</taxon>
        <taxon>Fungi</taxon>
        <taxon>Dikarya</taxon>
        <taxon>Ascomycota</taxon>
        <taxon>Pezizomycotina</taxon>
        <taxon>Leotiomycetes</taxon>
        <taxon>Helotiales</taxon>
        <taxon>Hyaloscyphaceae</taxon>
        <taxon>Hyaloscypha</taxon>
        <taxon>Hyaloscypha bicolor</taxon>
    </lineage>
</organism>
<reference evidence="2 3" key="1">
    <citation type="submission" date="2016-04" db="EMBL/GenBank/DDBJ databases">
        <title>A degradative enzymes factory behind the ericoid mycorrhizal symbiosis.</title>
        <authorList>
            <consortium name="DOE Joint Genome Institute"/>
            <person name="Martino E."/>
            <person name="Morin E."/>
            <person name="Grelet G."/>
            <person name="Kuo A."/>
            <person name="Kohler A."/>
            <person name="Daghino S."/>
            <person name="Barry K."/>
            <person name="Choi C."/>
            <person name="Cichocki N."/>
            <person name="Clum A."/>
            <person name="Copeland A."/>
            <person name="Hainaut M."/>
            <person name="Haridas S."/>
            <person name="Labutti K."/>
            <person name="Lindquist E."/>
            <person name="Lipzen A."/>
            <person name="Khouja H.-R."/>
            <person name="Murat C."/>
            <person name="Ohm R."/>
            <person name="Olson A."/>
            <person name="Spatafora J."/>
            <person name="Veneault-Fourrey C."/>
            <person name="Henrissat B."/>
            <person name="Grigoriev I."/>
            <person name="Martin F."/>
            <person name="Perotto S."/>
        </authorList>
    </citation>
    <scope>NUCLEOTIDE SEQUENCE [LARGE SCALE GENOMIC DNA]</scope>
    <source>
        <strain evidence="2 3">E</strain>
    </source>
</reference>
<proteinExistence type="predicted"/>
<name>A0A2J6SEF9_9HELO</name>
<dbReference type="Proteomes" id="UP000235371">
    <property type="component" value="Unassembled WGS sequence"/>
</dbReference>
<feature type="compositionally biased region" description="Polar residues" evidence="1">
    <location>
        <begin position="189"/>
        <end position="203"/>
    </location>
</feature>
<gene>
    <name evidence="2" type="ORF">K444DRAFT_639027</name>
</gene>
<feature type="region of interest" description="Disordered" evidence="1">
    <location>
        <begin position="189"/>
        <end position="218"/>
    </location>
</feature>
<dbReference type="EMBL" id="KZ613936">
    <property type="protein sequence ID" value="PMD49149.1"/>
    <property type="molecule type" value="Genomic_DNA"/>
</dbReference>
<evidence type="ECO:0000256" key="1">
    <source>
        <dbReference type="SAM" id="MobiDB-lite"/>
    </source>
</evidence>
<accession>A0A2J6SEF9</accession>
<dbReference type="AlphaFoldDB" id="A0A2J6SEF9"/>
<keyword evidence="3" id="KW-1185">Reference proteome</keyword>
<dbReference type="InParanoid" id="A0A2J6SEF9"/>
<dbReference type="OrthoDB" id="3559161at2759"/>